<feature type="domain" description="DUF6538" evidence="1">
    <location>
        <begin position="5"/>
        <end position="57"/>
    </location>
</feature>
<evidence type="ECO:0000313" key="3">
    <source>
        <dbReference type="Proteomes" id="UP000319023"/>
    </source>
</evidence>
<accession>A0A520LSQ8</accession>
<gene>
    <name evidence="2" type="ORF">EVB01_01385</name>
</gene>
<protein>
    <submittedName>
        <fullName evidence="2">Glutamate synthase</fullName>
    </submittedName>
</protein>
<dbReference type="Proteomes" id="UP000319023">
    <property type="component" value="Unassembled WGS sequence"/>
</dbReference>
<evidence type="ECO:0000259" key="1">
    <source>
        <dbReference type="Pfam" id="PF20172"/>
    </source>
</evidence>
<dbReference type="Pfam" id="PF20172">
    <property type="entry name" value="DUF6538"/>
    <property type="match status" value="1"/>
</dbReference>
<comment type="caution">
    <text evidence="2">The sequence shown here is derived from an EMBL/GenBank/DDBJ whole genome shotgun (WGS) entry which is preliminary data.</text>
</comment>
<organism evidence="2 3">
    <name type="scientific">SAR86 cluster bacterium</name>
    <dbReference type="NCBI Taxonomy" id="2030880"/>
    <lineage>
        <taxon>Bacteria</taxon>
        <taxon>Pseudomonadati</taxon>
        <taxon>Pseudomonadota</taxon>
        <taxon>Gammaproteobacteria</taxon>
        <taxon>SAR86 cluster</taxon>
    </lineage>
</organism>
<sequence>MDTKYLFKRHNTYWVKVAVPKDLRKDLGFDLRTSLHTHELSEAQKLREAVVEDFKSQIFAAKENLKQS</sequence>
<dbReference type="AlphaFoldDB" id="A0A520LSQ8"/>
<reference evidence="2 3" key="1">
    <citation type="submission" date="2019-02" db="EMBL/GenBank/DDBJ databases">
        <title>Prokaryotic population dynamics and viral predation in marine succession experiment using metagenomics: the confinement effect.</title>
        <authorList>
            <person name="Haro-Moreno J.M."/>
            <person name="Rodriguez-Valera F."/>
            <person name="Lopez-Perez M."/>
        </authorList>
    </citation>
    <scope>NUCLEOTIDE SEQUENCE [LARGE SCALE GENOMIC DNA]</scope>
    <source>
        <strain evidence="2">MED-G168</strain>
    </source>
</reference>
<evidence type="ECO:0000313" key="2">
    <source>
        <dbReference type="EMBL" id="RZO12005.1"/>
    </source>
</evidence>
<name>A0A520LSQ8_9GAMM</name>
<proteinExistence type="predicted"/>
<dbReference type="InterPro" id="IPR046668">
    <property type="entry name" value="DUF6538"/>
</dbReference>
<dbReference type="EMBL" id="SHBN01000019">
    <property type="protein sequence ID" value="RZO12005.1"/>
    <property type="molecule type" value="Genomic_DNA"/>
</dbReference>
<feature type="non-terminal residue" evidence="2">
    <location>
        <position position="68"/>
    </location>
</feature>